<comment type="similarity">
    <text evidence="2">Belongs to the UPF0719 family.</text>
</comment>
<proteinExistence type="inferred from homology"/>
<sequence>MESTFGSILTALGTGLPVLLVQLATALALLVAGVAVYTRITPFDERRLVAEGNAAGGLTLAGSIVALAIPLAATLATSAFVLDILLWGVVALILQLVAFAVATLLIRDLRGQIESGNVASAAALVGVQLGVALINAAAMAG</sequence>
<evidence type="ECO:0000256" key="1">
    <source>
        <dbReference type="ARBA" id="ARBA00004651"/>
    </source>
</evidence>
<comment type="subcellular location">
    <subcellularLocation>
        <location evidence="1">Cell membrane</location>
        <topology evidence="1">Multi-pass membrane protein</topology>
    </subcellularLocation>
</comment>
<feature type="transmembrane region" description="Helical" evidence="7">
    <location>
        <begin position="52"/>
        <end position="72"/>
    </location>
</feature>
<evidence type="ECO:0000256" key="3">
    <source>
        <dbReference type="ARBA" id="ARBA00022475"/>
    </source>
</evidence>
<name>A0A1X7HSK3_9PROT</name>
<accession>A0A1X7HSK3</accession>
<dbReference type="OrthoDB" id="5395971at2"/>
<protein>
    <submittedName>
        <fullName evidence="8">Putative membrane protein</fullName>
    </submittedName>
</protein>
<feature type="transmembrane region" description="Helical" evidence="7">
    <location>
        <begin position="84"/>
        <end position="106"/>
    </location>
</feature>
<evidence type="ECO:0000313" key="8">
    <source>
        <dbReference type="EMBL" id="SMF91156.1"/>
    </source>
</evidence>
<dbReference type="AlphaFoldDB" id="A0A1X7HSK3"/>
<evidence type="ECO:0000256" key="7">
    <source>
        <dbReference type="SAM" id="Phobius"/>
    </source>
</evidence>
<dbReference type="STRING" id="286727.SAMN02982917_0131"/>
<feature type="transmembrane region" description="Helical" evidence="7">
    <location>
        <begin position="20"/>
        <end position="40"/>
    </location>
</feature>
<evidence type="ECO:0000256" key="2">
    <source>
        <dbReference type="ARBA" id="ARBA00005779"/>
    </source>
</evidence>
<reference evidence="8 9" key="1">
    <citation type="submission" date="2017-04" db="EMBL/GenBank/DDBJ databases">
        <authorList>
            <person name="Afonso C.L."/>
            <person name="Miller P.J."/>
            <person name="Scott M.A."/>
            <person name="Spackman E."/>
            <person name="Goraichik I."/>
            <person name="Dimitrov K.M."/>
            <person name="Suarez D.L."/>
            <person name="Swayne D.E."/>
        </authorList>
    </citation>
    <scope>NUCLEOTIDE SEQUENCE [LARGE SCALE GENOMIC DNA]</scope>
    <source>
        <strain evidence="8 9">A2P</strain>
    </source>
</reference>
<evidence type="ECO:0000256" key="5">
    <source>
        <dbReference type="ARBA" id="ARBA00022989"/>
    </source>
</evidence>
<keyword evidence="3" id="KW-1003">Cell membrane</keyword>
<keyword evidence="4 7" id="KW-0812">Transmembrane</keyword>
<gene>
    <name evidence="8" type="ORF">SAMN02982917_0131</name>
</gene>
<dbReference type="RefSeq" id="WP_085091954.1">
    <property type="nucleotide sequence ID" value="NZ_FXAK01000010.1"/>
</dbReference>
<keyword evidence="5 7" id="KW-1133">Transmembrane helix</keyword>
<dbReference type="PANTHER" id="PTHR40043:SF1">
    <property type="entry name" value="UPF0719 INNER MEMBRANE PROTEIN YJFL"/>
    <property type="match status" value="1"/>
</dbReference>
<dbReference type="InterPro" id="IPR007140">
    <property type="entry name" value="DUF350"/>
</dbReference>
<evidence type="ECO:0000256" key="6">
    <source>
        <dbReference type="ARBA" id="ARBA00023136"/>
    </source>
</evidence>
<keyword evidence="6 7" id="KW-0472">Membrane</keyword>
<evidence type="ECO:0000313" key="9">
    <source>
        <dbReference type="Proteomes" id="UP000192936"/>
    </source>
</evidence>
<dbReference type="PANTHER" id="PTHR40043">
    <property type="entry name" value="UPF0719 INNER MEMBRANE PROTEIN YJFL"/>
    <property type="match status" value="1"/>
</dbReference>
<dbReference type="Proteomes" id="UP000192936">
    <property type="component" value="Unassembled WGS sequence"/>
</dbReference>
<dbReference type="Pfam" id="PF03994">
    <property type="entry name" value="DUF350"/>
    <property type="match status" value="1"/>
</dbReference>
<dbReference type="GO" id="GO:0005886">
    <property type="term" value="C:plasma membrane"/>
    <property type="evidence" value="ECO:0007669"/>
    <property type="project" value="UniProtKB-SubCell"/>
</dbReference>
<feature type="transmembrane region" description="Helical" evidence="7">
    <location>
        <begin position="118"/>
        <end position="140"/>
    </location>
</feature>
<organism evidence="8 9">
    <name type="scientific">Azospirillum oryzae</name>
    <dbReference type="NCBI Taxonomy" id="286727"/>
    <lineage>
        <taxon>Bacteria</taxon>
        <taxon>Pseudomonadati</taxon>
        <taxon>Pseudomonadota</taxon>
        <taxon>Alphaproteobacteria</taxon>
        <taxon>Rhodospirillales</taxon>
        <taxon>Azospirillaceae</taxon>
        <taxon>Azospirillum</taxon>
    </lineage>
</organism>
<evidence type="ECO:0000256" key="4">
    <source>
        <dbReference type="ARBA" id="ARBA00022692"/>
    </source>
</evidence>
<dbReference type="EMBL" id="FXAK01000010">
    <property type="protein sequence ID" value="SMF91156.1"/>
    <property type="molecule type" value="Genomic_DNA"/>
</dbReference>